<dbReference type="PANTHER" id="PTHR10612">
    <property type="entry name" value="APOLIPOPROTEIN D"/>
    <property type="match status" value="1"/>
</dbReference>
<organism evidence="2 3">
    <name type="scientific">Ralstonia holmesii</name>
    <dbReference type="NCBI Taxonomy" id="3058602"/>
    <lineage>
        <taxon>Bacteria</taxon>
        <taxon>Pseudomonadati</taxon>
        <taxon>Pseudomonadota</taxon>
        <taxon>Betaproteobacteria</taxon>
        <taxon>Burkholderiales</taxon>
        <taxon>Burkholderiaceae</taxon>
        <taxon>Ralstonia</taxon>
    </lineage>
</organism>
<feature type="domain" description="Lipocalin/cytosolic fatty-acid binding" evidence="1">
    <location>
        <begin position="72"/>
        <end position="211"/>
    </location>
</feature>
<dbReference type="PANTHER" id="PTHR10612:SF34">
    <property type="entry name" value="APOLIPOPROTEIN D"/>
    <property type="match status" value="1"/>
</dbReference>
<dbReference type="Pfam" id="PF08212">
    <property type="entry name" value="Lipocalin_2"/>
    <property type="match status" value="1"/>
</dbReference>
<dbReference type="PRINTS" id="PR01171">
    <property type="entry name" value="BCTLIPOCALIN"/>
</dbReference>
<sequence>MADVLTTAFQFAKRVRLRGVGVFKRSGVVLRAASLRAVRARLRWLVPLLAGAFLAGCAPTSPPEGITAVTPFDLQRYQGRWYEQARLDHSFERGLTDVSAMYQPQPDGSVRVVNRGFDPAKGEWREAVGKALFVGEHDTGSLKVSFFGPFYGGYHVAALDPAYRWALVVGPDRSYCWVLTRDKHLDPAQREAIFARARALGIDTSALISVPHERQDPSQ</sequence>
<name>A0ABC8QJ13_9RALS</name>
<dbReference type="AlphaFoldDB" id="A0ABC8QJ13"/>
<proteinExistence type="predicted"/>
<dbReference type="CDD" id="cd19438">
    <property type="entry name" value="lipocalin_Blc-like"/>
    <property type="match status" value="1"/>
</dbReference>
<dbReference type="EMBL" id="CATZAT010000022">
    <property type="protein sequence ID" value="CAJ0807556.1"/>
    <property type="molecule type" value="Genomic_DNA"/>
</dbReference>
<dbReference type="InterPro" id="IPR012674">
    <property type="entry name" value="Calycin"/>
</dbReference>
<dbReference type="InterPro" id="IPR047202">
    <property type="entry name" value="Lipocalin_Blc-like_dom"/>
</dbReference>
<dbReference type="Proteomes" id="UP001189663">
    <property type="component" value="Unassembled WGS sequence"/>
</dbReference>
<dbReference type="Gene3D" id="2.40.128.20">
    <property type="match status" value="1"/>
</dbReference>
<dbReference type="SUPFAM" id="SSF50814">
    <property type="entry name" value="Lipocalins"/>
    <property type="match status" value="1"/>
</dbReference>
<evidence type="ECO:0000259" key="1">
    <source>
        <dbReference type="Pfam" id="PF08212"/>
    </source>
</evidence>
<accession>A0ABC8QJ13</accession>
<gene>
    <name evidence="2" type="ORF">LMG18096_04970</name>
</gene>
<reference evidence="2 3" key="1">
    <citation type="submission" date="2023-07" db="EMBL/GenBank/DDBJ databases">
        <authorList>
            <person name="Peeters C."/>
        </authorList>
    </citation>
    <scope>NUCLEOTIDE SEQUENCE [LARGE SCALE GENOMIC DNA]</scope>
    <source>
        <strain evidence="2 3">LMG 18096</strain>
    </source>
</reference>
<dbReference type="InterPro" id="IPR002446">
    <property type="entry name" value="Lipocalin_bac"/>
</dbReference>
<dbReference type="RefSeq" id="WP_316684905.1">
    <property type="nucleotide sequence ID" value="NZ_CATZAT010000022.1"/>
</dbReference>
<protein>
    <recommendedName>
        <fullName evidence="1">Lipocalin/cytosolic fatty-acid binding domain-containing protein</fullName>
    </recommendedName>
</protein>
<evidence type="ECO:0000313" key="3">
    <source>
        <dbReference type="Proteomes" id="UP001189663"/>
    </source>
</evidence>
<dbReference type="InterPro" id="IPR000566">
    <property type="entry name" value="Lipocln_cytosolic_FA-bd_dom"/>
</dbReference>
<comment type="caution">
    <text evidence="2">The sequence shown here is derived from an EMBL/GenBank/DDBJ whole genome shotgun (WGS) entry which is preliminary data.</text>
</comment>
<evidence type="ECO:0000313" key="2">
    <source>
        <dbReference type="EMBL" id="CAJ0807556.1"/>
    </source>
</evidence>
<keyword evidence="3" id="KW-1185">Reference proteome</keyword>
<dbReference type="GO" id="GO:0006950">
    <property type="term" value="P:response to stress"/>
    <property type="evidence" value="ECO:0007669"/>
    <property type="project" value="UniProtKB-ARBA"/>
</dbReference>